<proteinExistence type="predicted"/>
<feature type="transmembrane region" description="Helical" evidence="2">
    <location>
        <begin position="72"/>
        <end position="92"/>
    </location>
</feature>
<reference evidence="3 4" key="1">
    <citation type="journal article" date="2018" name="Genome Announc.">
        <title>Draft Genome Sequence of Lactococcus sp. Strain NtB2 (JCM 32569), Isolated from the Gut of the Higher Termite Nasutitermes takasagoensis.</title>
        <authorList>
            <person name="Noda S."/>
            <person name="Aihara C."/>
            <person name="Yuki M."/>
            <person name="Ohkuma M."/>
        </authorList>
    </citation>
    <scope>NUCLEOTIDE SEQUENCE [LARGE SCALE GENOMIC DNA]</scope>
    <source>
        <strain evidence="3 4">NtB2</strain>
    </source>
</reference>
<dbReference type="OrthoDB" id="2243846at2"/>
<dbReference type="Pfam" id="PF26336">
    <property type="entry name" value="MacP_activator"/>
    <property type="match status" value="1"/>
</dbReference>
<protein>
    <submittedName>
        <fullName evidence="3">Uncharacterized protein</fullName>
    </submittedName>
</protein>
<gene>
    <name evidence="3" type="ORF">NtB2_01168</name>
</gene>
<evidence type="ECO:0000313" key="4">
    <source>
        <dbReference type="Proteomes" id="UP000245021"/>
    </source>
</evidence>
<evidence type="ECO:0000256" key="2">
    <source>
        <dbReference type="SAM" id="Phobius"/>
    </source>
</evidence>
<name>A0A2R5HKF7_9LACT</name>
<feature type="coiled-coil region" evidence="1">
    <location>
        <begin position="11"/>
        <end position="49"/>
    </location>
</feature>
<organism evidence="3 4">
    <name type="scientific">Lactococcus termiticola</name>
    <dbReference type="NCBI Taxonomy" id="2169526"/>
    <lineage>
        <taxon>Bacteria</taxon>
        <taxon>Bacillati</taxon>
        <taxon>Bacillota</taxon>
        <taxon>Bacilli</taxon>
        <taxon>Lactobacillales</taxon>
        <taxon>Streptococcaceae</taxon>
        <taxon>Lactococcus</taxon>
    </lineage>
</organism>
<dbReference type="Proteomes" id="UP000245021">
    <property type="component" value="Unassembled WGS sequence"/>
</dbReference>
<dbReference type="NCBIfam" id="NF038277">
    <property type="entry name" value="accessory_MacP"/>
    <property type="match status" value="1"/>
</dbReference>
<dbReference type="AlphaFoldDB" id="A0A2R5HKF7"/>
<keyword evidence="2" id="KW-0472">Membrane</keyword>
<dbReference type="EMBL" id="BFFO01000006">
    <property type="protein sequence ID" value="GBG97031.1"/>
    <property type="molecule type" value="Genomic_DNA"/>
</dbReference>
<keyword evidence="4" id="KW-1185">Reference proteome</keyword>
<evidence type="ECO:0000313" key="3">
    <source>
        <dbReference type="EMBL" id="GBG97031.1"/>
    </source>
</evidence>
<accession>A0A2R5HKF7</accession>
<evidence type="ECO:0000256" key="1">
    <source>
        <dbReference type="SAM" id="Coils"/>
    </source>
</evidence>
<keyword evidence="2" id="KW-0812">Transmembrane</keyword>
<sequence length="95" mass="11559">MPRPLLTDDIIEQAQREKLEAELRLRRELEEDEELAQKYDQKEEELAKQAVYKSRRIENVKVKERSKKLNKWLWIILLVALLLLVLFVLYYFTNL</sequence>
<keyword evidence="1" id="KW-0175">Coiled coil</keyword>
<comment type="caution">
    <text evidence="3">The sequence shown here is derived from an EMBL/GenBank/DDBJ whole genome shotgun (WGS) entry which is preliminary data.</text>
</comment>
<dbReference type="InterPro" id="IPR047752">
    <property type="entry name" value="MacP"/>
</dbReference>
<dbReference type="RefSeq" id="WP_109245995.1">
    <property type="nucleotide sequence ID" value="NZ_BFFO01000006.1"/>
</dbReference>
<keyword evidence="2" id="KW-1133">Transmembrane helix</keyword>